<dbReference type="RefSeq" id="WP_317075536.1">
    <property type="nucleotide sequence ID" value="NZ_CP166302.1"/>
</dbReference>
<comment type="caution">
    <text evidence="3">The sequence shown here is derived from an EMBL/GenBank/DDBJ whole genome shotgun (WGS) entry which is preliminary data.</text>
</comment>
<feature type="coiled-coil region" evidence="1">
    <location>
        <begin position="36"/>
        <end position="100"/>
    </location>
</feature>
<keyword evidence="4" id="KW-1185">Reference proteome</keyword>
<dbReference type="EMBL" id="JBGFTR010000001">
    <property type="protein sequence ID" value="MFH7563957.1"/>
    <property type="molecule type" value="Genomic_DNA"/>
</dbReference>
<evidence type="ECO:0000256" key="2">
    <source>
        <dbReference type="SAM" id="Phobius"/>
    </source>
</evidence>
<evidence type="ECO:0000256" key="1">
    <source>
        <dbReference type="SAM" id="Coils"/>
    </source>
</evidence>
<reference evidence="3 4" key="1">
    <citation type="submission" date="2024-08" db="EMBL/GenBank/DDBJ databases">
        <title>Oceanimonas smirnovii Genome sequencing and assembly.</title>
        <authorList>
            <person name="Tang B."/>
        </authorList>
    </citation>
    <scope>NUCLEOTIDE SEQUENCE [LARGE SCALE GENOMIC DNA]</scope>
    <source>
        <strain evidence="3 4">OS2020-119</strain>
    </source>
</reference>
<keyword evidence="2" id="KW-0472">Membrane</keyword>
<evidence type="ECO:0000313" key="4">
    <source>
        <dbReference type="Proteomes" id="UP001610706"/>
    </source>
</evidence>
<proteinExistence type="predicted"/>
<evidence type="ECO:0000313" key="3">
    <source>
        <dbReference type="EMBL" id="MFH7563957.1"/>
    </source>
</evidence>
<accession>A0ABW7NXP1</accession>
<feature type="transmembrane region" description="Helical" evidence="2">
    <location>
        <begin position="21"/>
        <end position="39"/>
    </location>
</feature>
<sequence>MKARLKQLHDAYMARNRRERWLLAVALWALTAWAGLTLYEQTLAATAQQLQAQQQQLERQINEQQGLEQEFNQRISELKANDQRARVARLSRQLSQINANVDARMRTLVGPEQMPALLLSVLDQQTGLTLTGLTNLPAEPINPAQEGGDILYRHALALELSGSYLQLLDYAKQLESLSGRIFWQSLSFELQQHPTGLIRLEFFTISQHKELIRG</sequence>
<organism evidence="3 4">
    <name type="scientific">Oceanimonas smirnovii</name>
    <dbReference type="NCBI Taxonomy" id="264574"/>
    <lineage>
        <taxon>Bacteria</taxon>
        <taxon>Pseudomonadati</taxon>
        <taxon>Pseudomonadota</taxon>
        <taxon>Gammaproteobacteria</taxon>
        <taxon>Aeromonadales</taxon>
        <taxon>Aeromonadaceae</taxon>
        <taxon>Oceanimonas</taxon>
    </lineage>
</organism>
<keyword evidence="2" id="KW-1133">Transmembrane helix</keyword>
<protein>
    <submittedName>
        <fullName evidence="3">MSHA biogenesis protein MshJ</fullName>
    </submittedName>
</protein>
<gene>
    <name evidence="3" type="ORF">AB9R89_01265</name>
</gene>
<keyword evidence="1" id="KW-0175">Coiled coil</keyword>
<dbReference type="Proteomes" id="UP001610706">
    <property type="component" value="Unassembled WGS sequence"/>
</dbReference>
<name>A0ABW7NXP1_9GAMM</name>
<keyword evidence="2" id="KW-0812">Transmembrane</keyword>